<dbReference type="Pfam" id="PF25137">
    <property type="entry name" value="ADH_Fe_C"/>
    <property type="match status" value="1"/>
</dbReference>
<sequence length="367" mass="40169">MDFSNISNTKIIKGKDCVINCSEIFKNYGSKALIVTGKRSAYINGSLNDVKEALDKVNIEYATFSDVEENPSVNTVLNGGKFGREERCDFVIGIGGGSPMDAAKGIALSIKNPEIGQKELYDKTLKLEALPVLMIPTTCGTGSEVTGVAVISVPDKRTKCSLPHRIFPEVAFLDAKYLMSASRKIIEYTSIDALGHIYESYINKGVTDDCKKVGLAGLDLFAEVKGEIFGGGEYSFEALDKMLLSSNYAGLAIKVSGTSAPHALSYRQTFEFGITHGKAIGHFQPGYLKYAAKEDRDILIKTAGFKDFDEFEEFIGLKCSFDEAPSDKILEIKLKSVDEIMADEARINKIPYKVDRDILLDIAGIKK</sequence>
<evidence type="ECO:0000256" key="1">
    <source>
        <dbReference type="ARBA" id="ARBA00023002"/>
    </source>
</evidence>
<evidence type="ECO:0000313" key="5">
    <source>
        <dbReference type="Proteomes" id="UP000189857"/>
    </source>
</evidence>
<dbReference type="Gene3D" id="1.20.1090.10">
    <property type="entry name" value="Dehydroquinate synthase-like - alpha domain"/>
    <property type="match status" value="1"/>
</dbReference>
<dbReference type="Gene3D" id="3.40.50.1970">
    <property type="match status" value="1"/>
</dbReference>
<keyword evidence="5" id="KW-1185">Reference proteome</keyword>
<dbReference type="RefSeq" id="WP_078787732.1">
    <property type="nucleotide sequence ID" value="NZ_FMTO01000010.1"/>
</dbReference>
<protein>
    <submittedName>
        <fullName evidence="4">Alcohol dehydrogenase</fullName>
    </submittedName>
</protein>
<dbReference type="SUPFAM" id="SSF56796">
    <property type="entry name" value="Dehydroquinate synthase-like"/>
    <property type="match status" value="1"/>
</dbReference>
<evidence type="ECO:0000313" key="4">
    <source>
        <dbReference type="EMBL" id="SJZ88779.1"/>
    </source>
</evidence>
<feature type="domain" description="Alcohol dehydrogenase iron-type/glycerol dehydrogenase GldA" evidence="2">
    <location>
        <begin position="9"/>
        <end position="174"/>
    </location>
</feature>
<organism evidence="4 5">
    <name type="scientific">Eubacterium ruminantium</name>
    <dbReference type="NCBI Taxonomy" id="42322"/>
    <lineage>
        <taxon>Bacteria</taxon>
        <taxon>Bacillati</taxon>
        <taxon>Bacillota</taxon>
        <taxon>Clostridia</taxon>
        <taxon>Eubacteriales</taxon>
        <taxon>Eubacteriaceae</taxon>
        <taxon>Eubacterium</taxon>
    </lineage>
</organism>
<keyword evidence="1" id="KW-0560">Oxidoreductase</keyword>
<dbReference type="GO" id="GO:0004022">
    <property type="term" value="F:alcohol dehydrogenase (NAD+) activity"/>
    <property type="evidence" value="ECO:0007669"/>
    <property type="project" value="TreeGrafter"/>
</dbReference>
<dbReference type="InterPro" id="IPR056798">
    <property type="entry name" value="ADH_Fe_C"/>
</dbReference>
<proteinExistence type="predicted"/>
<reference evidence="4 5" key="1">
    <citation type="submission" date="2017-02" db="EMBL/GenBank/DDBJ databases">
        <authorList>
            <person name="Peterson S.W."/>
        </authorList>
    </citation>
    <scope>NUCLEOTIDE SEQUENCE [LARGE SCALE GENOMIC DNA]</scope>
    <source>
        <strain evidence="4 5">ATCC 17233</strain>
    </source>
</reference>
<dbReference type="OrthoDB" id="9804734at2"/>
<gene>
    <name evidence="4" type="ORF">SAMN02745110_01917</name>
</gene>
<dbReference type="GO" id="GO:0046872">
    <property type="term" value="F:metal ion binding"/>
    <property type="evidence" value="ECO:0007669"/>
    <property type="project" value="InterPro"/>
</dbReference>
<name>A0A1T4PBC7_9FIRM</name>
<dbReference type="InterPro" id="IPR001670">
    <property type="entry name" value="ADH_Fe/GldA"/>
</dbReference>
<dbReference type="EMBL" id="FUXA01000011">
    <property type="protein sequence ID" value="SJZ88779.1"/>
    <property type="molecule type" value="Genomic_DNA"/>
</dbReference>
<dbReference type="FunFam" id="3.40.50.1970:FF:000003">
    <property type="entry name" value="Alcohol dehydrogenase, iron-containing"/>
    <property type="match status" value="1"/>
</dbReference>
<dbReference type="PANTHER" id="PTHR11496">
    <property type="entry name" value="ALCOHOL DEHYDROGENASE"/>
    <property type="match status" value="1"/>
</dbReference>
<feature type="domain" description="Fe-containing alcohol dehydrogenase-like C-terminal" evidence="3">
    <location>
        <begin position="188"/>
        <end position="295"/>
    </location>
</feature>
<dbReference type="Proteomes" id="UP000189857">
    <property type="component" value="Unassembled WGS sequence"/>
</dbReference>
<dbReference type="PANTHER" id="PTHR11496:SF103">
    <property type="entry name" value="DEHYDROGENASE, PUTATIVE-RELATED"/>
    <property type="match status" value="1"/>
</dbReference>
<dbReference type="InterPro" id="IPR039697">
    <property type="entry name" value="Alcohol_dehydrogenase_Fe"/>
</dbReference>
<accession>A0A1T4PBC7</accession>
<evidence type="ECO:0000259" key="2">
    <source>
        <dbReference type="Pfam" id="PF00465"/>
    </source>
</evidence>
<dbReference type="AlphaFoldDB" id="A0A1T4PBC7"/>
<dbReference type="Pfam" id="PF00465">
    <property type="entry name" value="Fe-ADH"/>
    <property type="match status" value="1"/>
</dbReference>
<evidence type="ECO:0000259" key="3">
    <source>
        <dbReference type="Pfam" id="PF25137"/>
    </source>
</evidence>